<evidence type="ECO:0000256" key="3">
    <source>
        <dbReference type="ARBA" id="ARBA00023163"/>
    </source>
</evidence>
<evidence type="ECO:0000256" key="7">
    <source>
        <dbReference type="SAM" id="MobiDB-lite"/>
    </source>
</evidence>
<feature type="domain" description="SHSP" evidence="8">
    <location>
        <begin position="233"/>
        <end position="333"/>
    </location>
</feature>
<evidence type="ECO:0000259" key="9">
    <source>
        <dbReference type="PROSITE" id="PS51011"/>
    </source>
</evidence>
<dbReference type="InterPro" id="IPR008978">
    <property type="entry name" value="HSP20-like_chaperone"/>
</dbReference>
<evidence type="ECO:0000256" key="4">
    <source>
        <dbReference type="ARBA" id="ARBA00023242"/>
    </source>
</evidence>
<dbReference type="SUPFAM" id="SSF46774">
    <property type="entry name" value="ARID-like"/>
    <property type="match status" value="1"/>
</dbReference>
<dbReference type="AlphaFoldDB" id="A0AAV3QYD0"/>
<comment type="similarity">
    <text evidence="5 6">Belongs to the small heat shock protein (HSP20) family.</text>
</comment>
<dbReference type="GO" id="GO:0003677">
    <property type="term" value="F:DNA binding"/>
    <property type="evidence" value="ECO:0007669"/>
    <property type="project" value="UniProtKB-KW"/>
</dbReference>
<dbReference type="InterPro" id="IPR045147">
    <property type="entry name" value="ARI3A/B/C"/>
</dbReference>
<protein>
    <submittedName>
        <fullName evidence="10">DNA-binding transcription factor</fullName>
    </submittedName>
</protein>
<feature type="region of interest" description="Disordered" evidence="7">
    <location>
        <begin position="1"/>
        <end position="25"/>
    </location>
</feature>
<dbReference type="InterPro" id="IPR001606">
    <property type="entry name" value="ARID_dom"/>
</dbReference>
<dbReference type="Pfam" id="PF00011">
    <property type="entry name" value="HSP20"/>
    <property type="match status" value="1"/>
</dbReference>
<evidence type="ECO:0000256" key="5">
    <source>
        <dbReference type="PROSITE-ProRule" id="PRU00285"/>
    </source>
</evidence>
<keyword evidence="4" id="KW-0539">Nucleus</keyword>
<dbReference type="Gene3D" id="2.60.40.790">
    <property type="match status" value="1"/>
</dbReference>
<dbReference type="Pfam" id="PF01388">
    <property type="entry name" value="ARID"/>
    <property type="match status" value="1"/>
</dbReference>
<evidence type="ECO:0000256" key="1">
    <source>
        <dbReference type="ARBA" id="ARBA00023015"/>
    </source>
</evidence>
<gene>
    <name evidence="10" type="ORF">LIER_23322</name>
</gene>
<comment type="caution">
    <text evidence="10">The sequence shown here is derived from an EMBL/GenBank/DDBJ whole genome shotgun (WGS) entry which is preliminary data.</text>
</comment>
<dbReference type="PROSITE" id="PS01031">
    <property type="entry name" value="SHSP"/>
    <property type="match status" value="1"/>
</dbReference>
<dbReference type="Gene3D" id="1.10.150.60">
    <property type="entry name" value="ARID DNA-binding domain"/>
    <property type="match status" value="1"/>
</dbReference>
<dbReference type="GO" id="GO:0005634">
    <property type="term" value="C:nucleus"/>
    <property type="evidence" value="ECO:0007669"/>
    <property type="project" value="TreeGrafter"/>
</dbReference>
<evidence type="ECO:0000256" key="2">
    <source>
        <dbReference type="ARBA" id="ARBA00023125"/>
    </source>
</evidence>
<sequence length="333" mass="38123">MDKRRVNSIKEENEAIDGYESGTEEDQENFKQELEVFHSSRGLIFKPPKFYQEEVNLLKLWRLVTKHGGYEQVTSSKLWRQIGECFNPPKTCTMLAYAFRGFYEKALMEYEKHKINCSNSVLVPNIEEPFMANFKNSTSPISSKYGRPPRNSAIRAKKVWQSLRVSSTSSGDQEIEDPFVANKNTKDTILMGQNEVDEEPLEMADFDFHHVPKNEPLDEALPRKDTQEVPFKTIYSNPHPDLVKVNVFRNSDGFEIYALVPGLSQEEIKVQSDPAGYILITGQPKDLDNNPWGLSPFKKIMKLPMRINPHKTNAVATLHGQLFIRAPLESSEP</sequence>
<keyword evidence="3" id="KW-0804">Transcription</keyword>
<dbReference type="CDD" id="cd16100">
    <property type="entry name" value="ARID"/>
    <property type="match status" value="1"/>
</dbReference>
<feature type="compositionally biased region" description="Basic and acidic residues" evidence="7">
    <location>
        <begin position="1"/>
        <end position="13"/>
    </location>
</feature>
<name>A0AAV3QYD0_LITER</name>
<keyword evidence="1" id="KW-0805">Transcription regulation</keyword>
<evidence type="ECO:0000313" key="11">
    <source>
        <dbReference type="Proteomes" id="UP001454036"/>
    </source>
</evidence>
<dbReference type="SMART" id="SM00501">
    <property type="entry name" value="BRIGHT"/>
    <property type="match status" value="1"/>
</dbReference>
<organism evidence="10 11">
    <name type="scientific">Lithospermum erythrorhizon</name>
    <name type="common">Purple gromwell</name>
    <name type="synonym">Lithospermum officinale var. erythrorhizon</name>
    <dbReference type="NCBI Taxonomy" id="34254"/>
    <lineage>
        <taxon>Eukaryota</taxon>
        <taxon>Viridiplantae</taxon>
        <taxon>Streptophyta</taxon>
        <taxon>Embryophyta</taxon>
        <taxon>Tracheophyta</taxon>
        <taxon>Spermatophyta</taxon>
        <taxon>Magnoliopsida</taxon>
        <taxon>eudicotyledons</taxon>
        <taxon>Gunneridae</taxon>
        <taxon>Pentapetalae</taxon>
        <taxon>asterids</taxon>
        <taxon>lamiids</taxon>
        <taxon>Boraginales</taxon>
        <taxon>Boraginaceae</taxon>
        <taxon>Boraginoideae</taxon>
        <taxon>Lithospermeae</taxon>
        <taxon>Lithospermum</taxon>
    </lineage>
</organism>
<dbReference type="PANTHER" id="PTHR15348">
    <property type="entry name" value="AT-RICH INTERACTIVE DOMAIN-CONTAINING PROTEIN ARID DOMAIN- CONTAINING PROTEIN DEAD RINGER PROTEIN B-CELL REGULATOR OF IGH TRANSCRIPTION BRIGHT"/>
    <property type="match status" value="1"/>
</dbReference>
<dbReference type="GO" id="GO:0006357">
    <property type="term" value="P:regulation of transcription by RNA polymerase II"/>
    <property type="evidence" value="ECO:0007669"/>
    <property type="project" value="InterPro"/>
</dbReference>
<dbReference type="SMART" id="SM01014">
    <property type="entry name" value="ARID"/>
    <property type="match status" value="1"/>
</dbReference>
<dbReference type="Proteomes" id="UP001454036">
    <property type="component" value="Unassembled WGS sequence"/>
</dbReference>
<keyword evidence="11" id="KW-1185">Reference proteome</keyword>
<evidence type="ECO:0000256" key="6">
    <source>
        <dbReference type="RuleBase" id="RU003616"/>
    </source>
</evidence>
<dbReference type="PANTHER" id="PTHR15348:SF0">
    <property type="entry name" value="PROTEIN DEAD RINGER"/>
    <property type="match status" value="1"/>
</dbReference>
<dbReference type="SUPFAM" id="SSF49764">
    <property type="entry name" value="HSP20-like chaperones"/>
    <property type="match status" value="1"/>
</dbReference>
<feature type="compositionally biased region" description="Acidic residues" evidence="7">
    <location>
        <begin position="14"/>
        <end position="25"/>
    </location>
</feature>
<proteinExistence type="inferred from homology"/>
<feature type="domain" description="ARID" evidence="9">
    <location>
        <begin position="24"/>
        <end position="115"/>
    </location>
</feature>
<dbReference type="EMBL" id="BAABME010006544">
    <property type="protein sequence ID" value="GAA0168654.1"/>
    <property type="molecule type" value="Genomic_DNA"/>
</dbReference>
<accession>A0AAV3QYD0</accession>
<reference evidence="10 11" key="1">
    <citation type="submission" date="2024-01" db="EMBL/GenBank/DDBJ databases">
        <title>The complete chloroplast genome sequence of Lithospermum erythrorhizon: insights into the phylogenetic relationship among Boraginaceae species and the maternal lineages of purple gromwells.</title>
        <authorList>
            <person name="Okada T."/>
            <person name="Watanabe K."/>
        </authorList>
    </citation>
    <scope>NUCLEOTIDE SEQUENCE [LARGE SCALE GENOMIC DNA]</scope>
</reference>
<dbReference type="FunFam" id="1.10.150.60:FF:000018">
    <property type="entry name" value="AT-rich interactive domain-containing protein 3"/>
    <property type="match status" value="1"/>
</dbReference>
<evidence type="ECO:0000313" key="10">
    <source>
        <dbReference type="EMBL" id="GAA0168654.1"/>
    </source>
</evidence>
<dbReference type="PROSITE" id="PS51011">
    <property type="entry name" value="ARID"/>
    <property type="match status" value="1"/>
</dbReference>
<dbReference type="CDD" id="cd06464">
    <property type="entry name" value="ACD_sHsps-like"/>
    <property type="match status" value="1"/>
</dbReference>
<evidence type="ECO:0000259" key="8">
    <source>
        <dbReference type="PROSITE" id="PS01031"/>
    </source>
</evidence>
<keyword evidence="2 10" id="KW-0238">DNA-binding</keyword>
<dbReference type="InterPro" id="IPR036431">
    <property type="entry name" value="ARID_dom_sf"/>
</dbReference>
<dbReference type="InterPro" id="IPR002068">
    <property type="entry name" value="A-crystallin/Hsp20_dom"/>
</dbReference>